<name>A0ABN1P5G7_9ACTN</name>
<evidence type="ECO:0000313" key="2">
    <source>
        <dbReference type="EMBL" id="GAA0923174.1"/>
    </source>
</evidence>
<organism evidence="2 3">
    <name type="scientific">Nonomuraea longicatena</name>
    <dbReference type="NCBI Taxonomy" id="83682"/>
    <lineage>
        <taxon>Bacteria</taxon>
        <taxon>Bacillati</taxon>
        <taxon>Actinomycetota</taxon>
        <taxon>Actinomycetes</taxon>
        <taxon>Streptosporangiales</taxon>
        <taxon>Streptosporangiaceae</taxon>
        <taxon>Nonomuraea</taxon>
    </lineage>
</organism>
<feature type="domain" description="NAD(P)-binding" evidence="1">
    <location>
        <begin position="7"/>
        <end position="103"/>
    </location>
</feature>
<dbReference type="Proteomes" id="UP001501578">
    <property type="component" value="Unassembled WGS sequence"/>
</dbReference>
<sequence>MTVLVTGATGTVGRQIVKQLVERGERVRALSRNPARANLPAPVEVAFGDLADAGSLAPALEGVTRLHLVTFGGAELYAPLDNGKEIVELARRAGVERVSVLTGWDEGSVEAALGESDLPWTQIKCVEFMANVREWVPSVRDESVVRMFGNWAGSSVHEADIAAVAVTALLEDGHAGRSYTLTGPELLTPEQRVRLIGAALGREIRFEELTEQGLREQMRGWGADEETIEFAVMLGADPPAVGMTVLPTVEEVTGRPGRTFAEWVAENVGEFRA</sequence>
<reference evidence="2 3" key="1">
    <citation type="journal article" date="2019" name="Int. J. Syst. Evol. Microbiol.">
        <title>The Global Catalogue of Microorganisms (GCM) 10K type strain sequencing project: providing services to taxonomists for standard genome sequencing and annotation.</title>
        <authorList>
            <consortium name="The Broad Institute Genomics Platform"/>
            <consortium name="The Broad Institute Genome Sequencing Center for Infectious Disease"/>
            <person name="Wu L."/>
            <person name="Ma J."/>
        </authorList>
    </citation>
    <scope>NUCLEOTIDE SEQUENCE [LARGE SCALE GENOMIC DNA]</scope>
    <source>
        <strain evidence="2 3">JCM 11136</strain>
    </source>
</reference>
<comment type="caution">
    <text evidence="2">The sequence shown here is derived from an EMBL/GenBank/DDBJ whole genome shotgun (WGS) entry which is preliminary data.</text>
</comment>
<evidence type="ECO:0000313" key="3">
    <source>
        <dbReference type="Proteomes" id="UP001501578"/>
    </source>
</evidence>
<evidence type="ECO:0000259" key="1">
    <source>
        <dbReference type="Pfam" id="PF13460"/>
    </source>
</evidence>
<dbReference type="SUPFAM" id="SSF51735">
    <property type="entry name" value="NAD(P)-binding Rossmann-fold domains"/>
    <property type="match status" value="1"/>
</dbReference>
<accession>A0ABN1P5G7</accession>
<dbReference type="PANTHER" id="PTHR43162:SF1">
    <property type="entry name" value="PRESTALK A DIFFERENTIATION PROTEIN A"/>
    <property type="match status" value="1"/>
</dbReference>
<dbReference type="InterPro" id="IPR036291">
    <property type="entry name" value="NAD(P)-bd_dom_sf"/>
</dbReference>
<dbReference type="Gene3D" id="3.90.25.10">
    <property type="entry name" value="UDP-galactose 4-epimerase, domain 1"/>
    <property type="match status" value="1"/>
</dbReference>
<dbReference type="InterPro" id="IPR051604">
    <property type="entry name" value="Ergot_Alk_Oxidoreductase"/>
</dbReference>
<dbReference type="Gene3D" id="3.40.50.720">
    <property type="entry name" value="NAD(P)-binding Rossmann-like Domain"/>
    <property type="match status" value="1"/>
</dbReference>
<dbReference type="Pfam" id="PF13460">
    <property type="entry name" value="NAD_binding_10"/>
    <property type="match status" value="1"/>
</dbReference>
<dbReference type="PANTHER" id="PTHR43162">
    <property type="match status" value="1"/>
</dbReference>
<dbReference type="RefSeq" id="WP_343949763.1">
    <property type="nucleotide sequence ID" value="NZ_BAAAHQ010000009.1"/>
</dbReference>
<dbReference type="InterPro" id="IPR016040">
    <property type="entry name" value="NAD(P)-bd_dom"/>
</dbReference>
<protein>
    <submittedName>
        <fullName evidence="2">NAD(P)H-binding protein</fullName>
    </submittedName>
</protein>
<gene>
    <name evidence="2" type="ORF">GCM10009560_22960</name>
</gene>
<dbReference type="EMBL" id="BAAAHQ010000009">
    <property type="protein sequence ID" value="GAA0923174.1"/>
    <property type="molecule type" value="Genomic_DNA"/>
</dbReference>
<keyword evidence="3" id="KW-1185">Reference proteome</keyword>
<proteinExistence type="predicted"/>